<dbReference type="InterPro" id="IPR036942">
    <property type="entry name" value="Beta-barrel_TonB_sf"/>
</dbReference>
<dbReference type="NCBIfam" id="TIGR04056">
    <property type="entry name" value="OMP_RagA_SusC"/>
    <property type="match status" value="1"/>
</dbReference>
<evidence type="ECO:0000313" key="11">
    <source>
        <dbReference type="Proteomes" id="UP000185221"/>
    </source>
</evidence>
<dbReference type="Pfam" id="PF07715">
    <property type="entry name" value="Plug"/>
    <property type="match status" value="1"/>
</dbReference>
<dbReference type="AlphaFoldDB" id="A0A1N6H5T4"/>
<feature type="domain" description="TonB-dependent receptor plug" evidence="9">
    <location>
        <begin position="122"/>
        <end position="229"/>
    </location>
</feature>
<dbReference type="Gene3D" id="2.60.40.1120">
    <property type="entry name" value="Carboxypeptidase-like, regulatory domain"/>
    <property type="match status" value="1"/>
</dbReference>
<evidence type="ECO:0000256" key="6">
    <source>
        <dbReference type="ARBA" id="ARBA00023237"/>
    </source>
</evidence>
<dbReference type="SUPFAM" id="SSF56935">
    <property type="entry name" value="Porins"/>
    <property type="match status" value="1"/>
</dbReference>
<dbReference type="GO" id="GO:0009279">
    <property type="term" value="C:cell outer membrane"/>
    <property type="evidence" value="ECO:0007669"/>
    <property type="project" value="UniProtKB-SubCell"/>
</dbReference>
<dbReference type="InterPro" id="IPR008969">
    <property type="entry name" value="CarboxyPept-like_regulatory"/>
</dbReference>
<evidence type="ECO:0000256" key="4">
    <source>
        <dbReference type="ARBA" id="ARBA00022692"/>
    </source>
</evidence>
<dbReference type="Pfam" id="PF13715">
    <property type="entry name" value="CarbopepD_reg_2"/>
    <property type="match status" value="1"/>
</dbReference>
<protein>
    <submittedName>
        <fullName evidence="10">TonB-linked outer membrane protein, SusC/RagA family</fullName>
    </submittedName>
</protein>
<evidence type="ECO:0000259" key="9">
    <source>
        <dbReference type="Pfam" id="PF07715"/>
    </source>
</evidence>
<evidence type="ECO:0000313" key="10">
    <source>
        <dbReference type="EMBL" id="SIO15119.1"/>
    </source>
</evidence>
<evidence type="ECO:0000256" key="1">
    <source>
        <dbReference type="ARBA" id="ARBA00004571"/>
    </source>
</evidence>
<dbReference type="FunFam" id="2.170.130.10:FF:000008">
    <property type="entry name" value="SusC/RagA family TonB-linked outer membrane protein"/>
    <property type="match status" value="1"/>
</dbReference>
<evidence type="ECO:0000256" key="5">
    <source>
        <dbReference type="ARBA" id="ARBA00023136"/>
    </source>
</evidence>
<sequence length="1030" mass="113198">MKNNYLLIKKRFLLLLFIILSTSISAFSQATNVTGTVKDETGEVVPGATVMIKGTQTGTVTDIDGVFSIQAAPGSILVISFIGYTPTEVAVQSGQTNYDVTINTSMSDLSEVVVVGYGSQIKKEVTGAIQSISEDELKDMPVTTTAQKLQGKLAGVQINQTTGKPGQGMNVRIRGQLSVSGGSDPLYVVDGFPITGDINTLNPDEIQDITILKDAASTSLYGSRAANGVVLITTKRGKVGQTNVNLNVYTGFQKVPENGRLEMLNAEEFAQFKKEYYEDAGQPVPAIFQNPSDFRGKTNDWYGAMLETAPITNYNLTITSNKERVNTAIVAGVFDQKGVVRNTDYERYSLRMNTDYTVSDKVSIGLNVAPSYIVDNTPQTDGSRGTGILFNALHTWPVMDIYDENGDLTFFNRFPSETGNIFAYPNWLRSADEITNQTKRVNILANTYAEWRPIKGLSLKSTFNTEIRNSNYFFFNPSTATNRINVSIPTVAVSIRDNFRDFSWLNENIATYTNNIGDHNFEILAGFSNQQFRRDRTRVQADTYADDRLPTIQGAININRGGTISDVDEWTLTSIFSRLTYNFKGKYLFTAAVRGDGSSRFGADNRWGVFPSTSVGWVISDEEFLNTSSSVSFLKLRASYGVTGNNNIGNYTQYALVNNTINAAFGSNVVPGAAVTSLSNSNLGWETTSQFDIGMDLGLWDDRVTFGYDYYTKNTTNLLYAVQVPQESGFTNFNDNIGEIKFWGHEFTVNAVIAPGTFRWSVNANLSINRNEVLELADGIDRVYGYAHITQVGQPFGQFYGLNKLGNYANAEDLANSPVIPGRSTVGSIKLEDINGDGVITYGGDNDDRTIIGNPFPDFVYGFTNNFKWKNWDASIVASGSQGNQLYMRHLYSTANLDGVFNMVAKVADRFRSPENPGEGIFGTTVGGGNVTGIERDWPNSNFVWDASYFTIRNITVGYNFTNLPKSIKAARVYASGQNMWVFTKYWGGSNPEVSMQNNGQGDGGNLSPGVDLAGYPVPRTITFGVNITF</sequence>
<reference evidence="11" key="1">
    <citation type="submission" date="2016-11" db="EMBL/GenBank/DDBJ databases">
        <authorList>
            <person name="Varghese N."/>
            <person name="Submissions S."/>
        </authorList>
    </citation>
    <scope>NUCLEOTIDE SEQUENCE [LARGE SCALE GENOMIC DNA]</scope>
    <source>
        <strain evidence="11">DSM 15292</strain>
    </source>
</reference>
<dbReference type="EMBL" id="FSRC01000003">
    <property type="protein sequence ID" value="SIO15119.1"/>
    <property type="molecule type" value="Genomic_DNA"/>
</dbReference>
<dbReference type="RefSeq" id="WP_074226357.1">
    <property type="nucleotide sequence ID" value="NZ_FSRC01000003.1"/>
</dbReference>
<comment type="subcellular location">
    <subcellularLocation>
        <location evidence="1 7">Cell outer membrane</location>
        <topology evidence="1 7">Multi-pass membrane protein</topology>
    </subcellularLocation>
</comment>
<evidence type="ECO:0000256" key="2">
    <source>
        <dbReference type="ARBA" id="ARBA00022448"/>
    </source>
</evidence>
<dbReference type="InterPro" id="IPR012910">
    <property type="entry name" value="Plug_dom"/>
</dbReference>
<dbReference type="NCBIfam" id="TIGR04057">
    <property type="entry name" value="SusC_RagA_signa"/>
    <property type="match status" value="1"/>
</dbReference>
<dbReference type="InterPro" id="IPR037066">
    <property type="entry name" value="Plug_dom_sf"/>
</dbReference>
<dbReference type="Gene3D" id="2.40.170.20">
    <property type="entry name" value="TonB-dependent receptor, beta-barrel domain"/>
    <property type="match status" value="1"/>
</dbReference>
<keyword evidence="8" id="KW-0732">Signal</keyword>
<dbReference type="STRING" id="226505.SAMN05444394_3578"/>
<feature type="signal peptide" evidence="8">
    <location>
        <begin position="1"/>
        <end position="28"/>
    </location>
</feature>
<name>A0A1N6H5T4_9BACT</name>
<dbReference type="SUPFAM" id="SSF49464">
    <property type="entry name" value="Carboxypeptidase regulatory domain-like"/>
    <property type="match status" value="1"/>
</dbReference>
<proteinExistence type="inferred from homology"/>
<accession>A0A1N6H5T4</accession>
<gene>
    <name evidence="10" type="ORF">SAMN05444394_3578</name>
</gene>
<organism evidence="10 11">
    <name type="scientific">Algoriphagus halophilus</name>
    <dbReference type="NCBI Taxonomy" id="226505"/>
    <lineage>
        <taxon>Bacteria</taxon>
        <taxon>Pseudomonadati</taxon>
        <taxon>Bacteroidota</taxon>
        <taxon>Cytophagia</taxon>
        <taxon>Cytophagales</taxon>
        <taxon>Cyclobacteriaceae</taxon>
        <taxon>Algoriphagus</taxon>
    </lineage>
</organism>
<keyword evidence="5 7" id="KW-0472">Membrane</keyword>
<dbReference type="InterPro" id="IPR039426">
    <property type="entry name" value="TonB-dep_rcpt-like"/>
</dbReference>
<keyword evidence="4 7" id="KW-0812">Transmembrane</keyword>
<keyword evidence="3 7" id="KW-1134">Transmembrane beta strand</keyword>
<dbReference type="InterPro" id="IPR023997">
    <property type="entry name" value="TonB-dep_OMP_SusC/RagA_CS"/>
</dbReference>
<dbReference type="InterPro" id="IPR023996">
    <property type="entry name" value="TonB-dep_OMP_SusC/RagA"/>
</dbReference>
<evidence type="ECO:0000256" key="7">
    <source>
        <dbReference type="PROSITE-ProRule" id="PRU01360"/>
    </source>
</evidence>
<evidence type="ECO:0000256" key="3">
    <source>
        <dbReference type="ARBA" id="ARBA00022452"/>
    </source>
</evidence>
<dbReference type="Gene3D" id="2.170.130.10">
    <property type="entry name" value="TonB-dependent receptor, plug domain"/>
    <property type="match status" value="1"/>
</dbReference>
<keyword evidence="2 7" id="KW-0813">Transport</keyword>
<keyword evidence="11" id="KW-1185">Reference proteome</keyword>
<comment type="similarity">
    <text evidence="7">Belongs to the TonB-dependent receptor family.</text>
</comment>
<dbReference type="PROSITE" id="PS52016">
    <property type="entry name" value="TONB_DEPENDENT_REC_3"/>
    <property type="match status" value="1"/>
</dbReference>
<feature type="chain" id="PRO_5012184552" evidence="8">
    <location>
        <begin position="29"/>
        <end position="1030"/>
    </location>
</feature>
<evidence type="ECO:0000256" key="8">
    <source>
        <dbReference type="SAM" id="SignalP"/>
    </source>
</evidence>
<dbReference type="Proteomes" id="UP000185221">
    <property type="component" value="Unassembled WGS sequence"/>
</dbReference>
<keyword evidence="6 7" id="KW-0998">Cell outer membrane</keyword>